<keyword evidence="4 6" id="KW-1133">Transmembrane helix</keyword>
<dbReference type="GO" id="GO:0016020">
    <property type="term" value="C:membrane"/>
    <property type="evidence" value="ECO:0007669"/>
    <property type="project" value="UniProtKB-SubCell"/>
</dbReference>
<feature type="transmembrane region" description="Helical" evidence="6">
    <location>
        <begin position="123"/>
        <end position="145"/>
    </location>
</feature>
<evidence type="ECO:0000313" key="8">
    <source>
        <dbReference type="EMBL" id="SCM79524.1"/>
    </source>
</evidence>
<protein>
    <submittedName>
        <fullName evidence="8">Arabinose efflux permease family protein</fullName>
    </submittedName>
</protein>
<feature type="domain" description="Major facilitator superfamily (MFS) profile" evidence="7">
    <location>
        <begin position="30"/>
        <end position="415"/>
    </location>
</feature>
<dbReference type="AlphaFoldDB" id="A0A212LPN2"/>
<sequence>MFLLEWPLVPACRPLPKPSPFMPFRSPTVRAVAALSATQLIGWGATFWLPAVTGPAMAGELGMALPMVMAGPTVMLVVMAVASWPLGGVFERHGARPVMVAASPLGAAGLALLGLAGGPALYMLAWVVLGLAGAGMLTTPAQIAVTEIAGDKARPALGVLILAGGLTSTIVWPLSGLLQAAWGWRATTLFYAGLMLLVSTPLHWVVLARRPRARPGERSAAAAPAEPAAIDRPRFVLLAVGFAANGFFTWGFALTIIILFEAGGLDHAHALTAAALIGIAQWAGRMVDVLGGRRWPGLATGLAAAALFPLSFVVLLLSRSFAGALLFAALYGMASGITAVVRATLPLQIFPAAAYARASARLAVPLNLSFAAAPPAFAAIMTSSGPHAALWLAFAMSIVALAALCGLWLLRGRTGGATRPPETC</sequence>
<evidence type="ECO:0000256" key="1">
    <source>
        <dbReference type="ARBA" id="ARBA00004141"/>
    </source>
</evidence>
<evidence type="ECO:0000256" key="4">
    <source>
        <dbReference type="ARBA" id="ARBA00022989"/>
    </source>
</evidence>
<feature type="transmembrane region" description="Helical" evidence="6">
    <location>
        <begin position="295"/>
        <end position="315"/>
    </location>
</feature>
<feature type="transmembrane region" description="Helical" evidence="6">
    <location>
        <begin position="98"/>
        <end position="117"/>
    </location>
</feature>
<keyword evidence="2" id="KW-0813">Transport</keyword>
<dbReference type="InterPro" id="IPR052983">
    <property type="entry name" value="MFS_Riboflavin_Transporter"/>
</dbReference>
<keyword evidence="3 6" id="KW-0812">Transmembrane</keyword>
<dbReference type="PANTHER" id="PTHR43385:SF1">
    <property type="entry name" value="RIBOFLAVIN TRANSPORTER RIBJ"/>
    <property type="match status" value="1"/>
</dbReference>
<feature type="transmembrane region" description="Helical" evidence="6">
    <location>
        <begin position="388"/>
        <end position="410"/>
    </location>
</feature>
<evidence type="ECO:0000259" key="7">
    <source>
        <dbReference type="PROSITE" id="PS50850"/>
    </source>
</evidence>
<dbReference type="RefSeq" id="WP_288198606.1">
    <property type="nucleotide sequence ID" value="NZ_LT608334.1"/>
</dbReference>
<feature type="transmembrane region" description="Helical" evidence="6">
    <location>
        <begin position="157"/>
        <end position="182"/>
    </location>
</feature>
<feature type="transmembrane region" description="Helical" evidence="6">
    <location>
        <begin position="31"/>
        <end position="51"/>
    </location>
</feature>
<reference evidence="8" key="1">
    <citation type="submission" date="2016-08" db="EMBL/GenBank/DDBJ databases">
        <authorList>
            <person name="Seilhamer J.J."/>
        </authorList>
    </citation>
    <scope>NUCLEOTIDE SEQUENCE</scope>
    <source>
        <strain evidence="8">86</strain>
    </source>
</reference>
<name>A0A212LPN2_9HYPH</name>
<comment type="subcellular location">
    <subcellularLocation>
        <location evidence="1">Membrane</location>
        <topology evidence="1">Multi-pass membrane protein</topology>
    </subcellularLocation>
</comment>
<dbReference type="Gene3D" id="1.20.1250.20">
    <property type="entry name" value="MFS general substrate transporter like domains"/>
    <property type="match status" value="1"/>
</dbReference>
<dbReference type="InterPro" id="IPR020846">
    <property type="entry name" value="MFS_dom"/>
</dbReference>
<dbReference type="EMBL" id="FMJD01000013">
    <property type="protein sequence ID" value="SCM79524.1"/>
    <property type="molecule type" value="Genomic_DNA"/>
</dbReference>
<evidence type="ECO:0000256" key="5">
    <source>
        <dbReference type="ARBA" id="ARBA00023136"/>
    </source>
</evidence>
<organism evidence="8">
    <name type="scientific">uncultured Pleomorphomonas sp</name>
    <dbReference type="NCBI Taxonomy" id="442121"/>
    <lineage>
        <taxon>Bacteria</taxon>
        <taxon>Pseudomonadati</taxon>
        <taxon>Pseudomonadota</taxon>
        <taxon>Alphaproteobacteria</taxon>
        <taxon>Hyphomicrobiales</taxon>
        <taxon>Pleomorphomonadaceae</taxon>
        <taxon>Pleomorphomonas</taxon>
        <taxon>environmental samples</taxon>
    </lineage>
</organism>
<feature type="transmembrane region" description="Helical" evidence="6">
    <location>
        <begin position="321"/>
        <end position="341"/>
    </location>
</feature>
<feature type="transmembrane region" description="Helical" evidence="6">
    <location>
        <begin position="63"/>
        <end position="86"/>
    </location>
</feature>
<evidence type="ECO:0000256" key="2">
    <source>
        <dbReference type="ARBA" id="ARBA00022448"/>
    </source>
</evidence>
<dbReference type="InterPro" id="IPR036259">
    <property type="entry name" value="MFS_trans_sf"/>
</dbReference>
<dbReference type="InterPro" id="IPR011701">
    <property type="entry name" value="MFS"/>
</dbReference>
<proteinExistence type="predicted"/>
<feature type="transmembrane region" description="Helical" evidence="6">
    <location>
        <begin position="188"/>
        <end position="208"/>
    </location>
</feature>
<dbReference type="GO" id="GO:0022857">
    <property type="term" value="F:transmembrane transporter activity"/>
    <property type="evidence" value="ECO:0007669"/>
    <property type="project" value="InterPro"/>
</dbReference>
<accession>A0A212LPN2</accession>
<gene>
    <name evidence="8" type="ORF">KL86PLE_90468</name>
</gene>
<keyword evidence="5 6" id="KW-0472">Membrane</keyword>
<dbReference type="PANTHER" id="PTHR43385">
    <property type="entry name" value="RIBOFLAVIN TRANSPORTER RIBJ"/>
    <property type="match status" value="1"/>
</dbReference>
<dbReference type="SUPFAM" id="SSF103473">
    <property type="entry name" value="MFS general substrate transporter"/>
    <property type="match status" value="1"/>
</dbReference>
<feature type="transmembrane region" description="Helical" evidence="6">
    <location>
        <begin position="235"/>
        <end position="260"/>
    </location>
</feature>
<evidence type="ECO:0000256" key="6">
    <source>
        <dbReference type="SAM" id="Phobius"/>
    </source>
</evidence>
<dbReference type="Pfam" id="PF07690">
    <property type="entry name" value="MFS_1"/>
    <property type="match status" value="1"/>
</dbReference>
<dbReference type="PROSITE" id="PS50850">
    <property type="entry name" value="MFS"/>
    <property type="match status" value="1"/>
</dbReference>
<evidence type="ECO:0000256" key="3">
    <source>
        <dbReference type="ARBA" id="ARBA00022692"/>
    </source>
</evidence>